<comment type="caution">
    <text evidence="2">The sequence shown here is derived from an EMBL/GenBank/DDBJ whole genome shotgun (WGS) entry which is preliminary data.</text>
</comment>
<protein>
    <recommendedName>
        <fullName evidence="1">Reverse transcriptase domain-containing protein</fullName>
    </recommendedName>
</protein>
<evidence type="ECO:0000313" key="2">
    <source>
        <dbReference type="EMBL" id="GHO93899.1"/>
    </source>
</evidence>
<dbReference type="PANTHER" id="PTHR37015">
    <property type="entry name" value="REVERSE TRANSCRIPTASE DOMAIN-CONTAINING PROTEIN"/>
    <property type="match status" value="1"/>
</dbReference>
<evidence type="ECO:0000259" key="1">
    <source>
        <dbReference type="PROSITE" id="PS50878"/>
    </source>
</evidence>
<reference evidence="2" key="1">
    <citation type="submission" date="2020-10" db="EMBL/GenBank/DDBJ databases">
        <title>Taxonomic study of unclassified bacteria belonging to the class Ktedonobacteria.</title>
        <authorList>
            <person name="Yabe S."/>
            <person name="Wang C.M."/>
            <person name="Zheng Y."/>
            <person name="Sakai Y."/>
            <person name="Cavaletti L."/>
            <person name="Monciardini P."/>
            <person name="Donadio S."/>
        </authorList>
    </citation>
    <scope>NUCLEOTIDE SEQUENCE</scope>
    <source>
        <strain evidence="2">ID150040</strain>
    </source>
</reference>
<dbReference type="RefSeq" id="WP_220204667.1">
    <property type="nucleotide sequence ID" value="NZ_BNJK01000001.1"/>
</dbReference>
<accession>A0A8J3IEI6</accession>
<feature type="domain" description="Reverse transcriptase" evidence="1">
    <location>
        <begin position="366"/>
        <end position="592"/>
    </location>
</feature>
<dbReference type="InterPro" id="IPR043128">
    <property type="entry name" value="Rev_trsase/Diguanyl_cyclase"/>
</dbReference>
<dbReference type="PANTHER" id="PTHR37015:SF2">
    <property type="entry name" value="REVERSE TRANSCRIPTASE DOMAIN-CONTAINING PROTEIN"/>
    <property type="match status" value="1"/>
</dbReference>
<dbReference type="AlphaFoldDB" id="A0A8J3IEI6"/>
<evidence type="ECO:0000313" key="3">
    <source>
        <dbReference type="Proteomes" id="UP000597444"/>
    </source>
</evidence>
<dbReference type="PROSITE" id="PS50878">
    <property type="entry name" value="RT_POL"/>
    <property type="match status" value="1"/>
</dbReference>
<name>A0A8J3IEI6_9CHLR</name>
<dbReference type="InterPro" id="IPR000477">
    <property type="entry name" value="RT_dom"/>
</dbReference>
<gene>
    <name evidence="2" type="ORF">KSF_039470</name>
</gene>
<dbReference type="Gene3D" id="3.30.70.270">
    <property type="match status" value="1"/>
</dbReference>
<dbReference type="Pfam" id="PF00078">
    <property type="entry name" value="RVT_1"/>
    <property type="match status" value="1"/>
</dbReference>
<keyword evidence="3" id="KW-1185">Reference proteome</keyword>
<dbReference type="Proteomes" id="UP000597444">
    <property type="component" value="Unassembled WGS sequence"/>
</dbReference>
<proteinExistence type="predicted"/>
<sequence length="848" mass="97625">MVTKSDHFITQMKLRELREQRTKLLLAYETLYQQINQQASETGQLRGLYDGLRQIQLARHSLHPDIANLEPLLSNITADQAAQETLSFWHTRLEQELANGQLRAEIVYTFGALLEEWAHYQAEPHKISSEQAEQQAALIAPITQTAPNGPDDAAFDPFFSILHLIDPDFPATMRKLVAESMAQSVEQAEVKTALQWIAGDEHRSVSIHLQAQAFLNDPVMLKELTDALTIQLAHIEEWAWPQDGIPAHSTQVNQKWRLFLDEDLPTASFLAVLGQRWRLIFKQFSAQVRGKASDQVRQAFPHENIVAYQATQQFQEAFPQTSVINQETAQQLFRAWSGATHRNTSSWLASDVDEHEEIDIWDEAREYRPFTFEKPRLINYYTSITAKRMQYKQSLREIERFRSGYGMGQNQNEPNSMFTTLQLINAEIMLARAAFPNKPLHIFKVDLKDYYPNISHELALALLQRYDVPQTHLNFFRTFLAIPLQHNGEVVRVQRGIPNARELSDLLGEQVLRLLDYTVYRVARVQIVRIFDDICVIAASAEEARKAWQAIQSFCQASGLTINREKCGSICINGERLPDLPATQPEWLMVTLDQDGQWNINQPAFTRYVQQARQEMAQIPSLLSQIERYNAHILHLSKLLAPQLPLGERHRKSVNTALQEFHRMVFGEQGAVEILRQTIRERFLGRSSSTHLPEAWFYWPITAGGAGLYQVNLLTSGYDKQFADYRQPKPPETRPTDWQDQSVEWGHFYDACFSYLHLTEPASNQVMETLVADFIQRGAELSAGRQTGLASYWRWILYLYGPQILAHLGTFRFLITELVPLQLIMRRYRQTNIDEIDSDEVGNDDHPF</sequence>
<organism evidence="2 3">
    <name type="scientific">Reticulibacter mediterranei</name>
    <dbReference type="NCBI Taxonomy" id="2778369"/>
    <lineage>
        <taxon>Bacteria</taxon>
        <taxon>Bacillati</taxon>
        <taxon>Chloroflexota</taxon>
        <taxon>Ktedonobacteria</taxon>
        <taxon>Ktedonobacterales</taxon>
        <taxon>Reticulibacteraceae</taxon>
        <taxon>Reticulibacter</taxon>
    </lineage>
</organism>
<dbReference type="EMBL" id="BNJK01000001">
    <property type="protein sequence ID" value="GHO93899.1"/>
    <property type="molecule type" value="Genomic_DNA"/>
</dbReference>